<protein>
    <submittedName>
        <fullName evidence="1">Uncharacterized protein</fullName>
    </submittedName>
</protein>
<gene>
    <name evidence="1" type="ORF">METZ01_LOCUS511377</name>
</gene>
<reference evidence="1" key="1">
    <citation type="submission" date="2018-05" db="EMBL/GenBank/DDBJ databases">
        <authorList>
            <person name="Lanie J.A."/>
            <person name="Ng W.-L."/>
            <person name="Kazmierczak K.M."/>
            <person name="Andrzejewski T.M."/>
            <person name="Davidsen T.M."/>
            <person name="Wayne K.J."/>
            <person name="Tettelin H."/>
            <person name="Glass J.I."/>
            <person name="Rusch D."/>
            <person name="Podicherti R."/>
            <person name="Tsui H.-C.T."/>
            <person name="Winkler M.E."/>
        </authorList>
    </citation>
    <scope>NUCLEOTIDE SEQUENCE</scope>
</reference>
<name>A0A383EPY7_9ZZZZ</name>
<evidence type="ECO:0000313" key="1">
    <source>
        <dbReference type="EMBL" id="SVE58523.1"/>
    </source>
</evidence>
<dbReference type="EMBL" id="UINC01227578">
    <property type="protein sequence ID" value="SVE58523.1"/>
    <property type="molecule type" value="Genomic_DNA"/>
</dbReference>
<proteinExistence type="predicted"/>
<dbReference type="AlphaFoldDB" id="A0A383EPY7"/>
<organism evidence="1">
    <name type="scientific">marine metagenome</name>
    <dbReference type="NCBI Taxonomy" id="408172"/>
    <lineage>
        <taxon>unclassified sequences</taxon>
        <taxon>metagenomes</taxon>
        <taxon>ecological metagenomes</taxon>
    </lineage>
</organism>
<sequence length="54" mass="5917">MPIVLKTFSVSFFSLFVCFASISKAGGSSGTMESSPVFFRFLRIYLVLSLAICI</sequence>
<accession>A0A383EPY7</accession>